<dbReference type="SUPFAM" id="SSF53474">
    <property type="entry name" value="alpha/beta-Hydrolases"/>
    <property type="match status" value="1"/>
</dbReference>
<evidence type="ECO:0000259" key="2">
    <source>
        <dbReference type="Pfam" id="PF20434"/>
    </source>
</evidence>
<organism evidence="3 4">
    <name type="scientific">Stieleria bergensis</name>
    <dbReference type="NCBI Taxonomy" id="2528025"/>
    <lineage>
        <taxon>Bacteria</taxon>
        <taxon>Pseudomonadati</taxon>
        <taxon>Planctomycetota</taxon>
        <taxon>Planctomycetia</taxon>
        <taxon>Pirellulales</taxon>
        <taxon>Pirellulaceae</taxon>
        <taxon>Stieleria</taxon>
    </lineage>
</organism>
<dbReference type="PANTHER" id="PTHR48081">
    <property type="entry name" value="AB HYDROLASE SUPERFAMILY PROTEIN C4A8.06C"/>
    <property type="match status" value="1"/>
</dbReference>
<dbReference type="GO" id="GO:0106435">
    <property type="term" value="F:carboxylesterase activity"/>
    <property type="evidence" value="ECO:0007669"/>
    <property type="project" value="UniProtKB-EC"/>
</dbReference>
<dbReference type="PANTHER" id="PTHR48081:SF13">
    <property type="entry name" value="ALPHA_BETA HYDROLASE"/>
    <property type="match status" value="1"/>
</dbReference>
<evidence type="ECO:0000313" key="3">
    <source>
        <dbReference type="EMBL" id="QDT61210.1"/>
    </source>
</evidence>
<evidence type="ECO:0000313" key="4">
    <source>
        <dbReference type="Proteomes" id="UP000315003"/>
    </source>
</evidence>
<reference evidence="3 4" key="1">
    <citation type="submission" date="2019-02" db="EMBL/GenBank/DDBJ databases">
        <title>Deep-cultivation of Planctomycetes and their phenomic and genomic characterization uncovers novel biology.</title>
        <authorList>
            <person name="Wiegand S."/>
            <person name="Jogler M."/>
            <person name="Boedeker C."/>
            <person name="Pinto D."/>
            <person name="Vollmers J."/>
            <person name="Rivas-Marin E."/>
            <person name="Kohn T."/>
            <person name="Peeters S.H."/>
            <person name="Heuer A."/>
            <person name="Rast P."/>
            <person name="Oberbeckmann S."/>
            <person name="Bunk B."/>
            <person name="Jeske O."/>
            <person name="Meyerdierks A."/>
            <person name="Storesund J.E."/>
            <person name="Kallscheuer N."/>
            <person name="Luecker S."/>
            <person name="Lage O.M."/>
            <person name="Pohl T."/>
            <person name="Merkel B.J."/>
            <person name="Hornburger P."/>
            <person name="Mueller R.-W."/>
            <person name="Bruemmer F."/>
            <person name="Labrenz M."/>
            <person name="Spormann A.M."/>
            <person name="Op den Camp H."/>
            <person name="Overmann J."/>
            <person name="Amann R."/>
            <person name="Jetten M.S.M."/>
            <person name="Mascher T."/>
            <person name="Medema M.H."/>
            <person name="Devos D.P."/>
            <person name="Kaster A.-K."/>
            <person name="Ovreas L."/>
            <person name="Rohde M."/>
            <person name="Galperin M.Y."/>
            <person name="Jogler C."/>
        </authorList>
    </citation>
    <scope>NUCLEOTIDE SEQUENCE [LARGE SCALE GENOMIC DNA]</scope>
    <source>
        <strain evidence="3 4">SV_7m_r</strain>
    </source>
</reference>
<gene>
    <name evidence="3" type="primary">nlhH_7</name>
    <name evidence="3" type="ORF">SV7mr_37440</name>
</gene>
<accession>A0A517SYI8</accession>
<dbReference type="RefSeq" id="WP_419187533.1">
    <property type="nucleotide sequence ID" value="NZ_CP036272.1"/>
</dbReference>
<dbReference type="EMBL" id="CP036272">
    <property type="protein sequence ID" value="QDT61210.1"/>
    <property type="molecule type" value="Genomic_DNA"/>
</dbReference>
<name>A0A517SYI8_9BACT</name>
<keyword evidence="1 3" id="KW-0378">Hydrolase</keyword>
<dbReference type="EC" id="3.1.1.1" evidence="3"/>
<sequence>MSLTAQSPDHADIPYAKLGERELHLDLYLPTARAADRQAEVVGDGAPLIVWVHGGAWRAGSKASVPVKHLLQHGFAIASVDYRLSGEAKFPAQAFDIKAAIRYLRANADQLGIAPNRFVIAGASAGGHLAALIGTSNHSKPLEGSVGEHLDTSSSVQAIVSFYGAANLETILAQSTPHGLRVRVPALELLLGGQPKQQTALAKLASPVNHVGPEDPALWLIHGDADPQMPFDQSVELMKAYRVQKLPVRLEVVSGGQHGGSEFYATRRLDRLAEQLHEQLPKPLSR</sequence>
<dbReference type="InterPro" id="IPR029058">
    <property type="entry name" value="AB_hydrolase_fold"/>
</dbReference>
<proteinExistence type="predicted"/>
<dbReference type="AlphaFoldDB" id="A0A517SYI8"/>
<dbReference type="Pfam" id="PF20434">
    <property type="entry name" value="BD-FAE"/>
    <property type="match status" value="1"/>
</dbReference>
<dbReference type="InterPro" id="IPR050300">
    <property type="entry name" value="GDXG_lipolytic_enzyme"/>
</dbReference>
<keyword evidence="4" id="KW-1185">Reference proteome</keyword>
<dbReference type="Gene3D" id="3.40.50.1820">
    <property type="entry name" value="alpha/beta hydrolase"/>
    <property type="match status" value="1"/>
</dbReference>
<feature type="domain" description="BD-FAE-like" evidence="2">
    <location>
        <begin position="44"/>
        <end position="239"/>
    </location>
</feature>
<evidence type="ECO:0000256" key="1">
    <source>
        <dbReference type="ARBA" id="ARBA00022801"/>
    </source>
</evidence>
<protein>
    <submittedName>
        <fullName evidence="3">Carboxylesterase NlhH</fullName>
        <ecNumber evidence="3">3.1.1.1</ecNumber>
    </submittedName>
</protein>
<dbReference type="InterPro" id="IPR049492">
    <property type="entry name" value="BD-FAE-like_dom"/>
</dbReference>
<dbReference type="Proteomes" id="UP000315003">
    <property type="component" value="Chromosome"/>
</dbReference>